<proteinExistence type="inferred from homology"/>
<feature type="region of interest" description="Disordered" evidence="9">
    <location>
        <begin position="263"/>
        <end position="288"/>
    </location>
</feature>
<dbReference type="RefSeq" id="XP_034107488.1">
    <property type="nucleotide sequence ID" value="XM_034251597.2"/>
</dbReference>
<dbReference type="GO" id="GO:0033588">
    <property type="term" value="C:elongator holoenzyme complex"/>
    <property type="evidence" value="ECO:0007669"/>
    <property type="project" value="InterPro"/>
</dbReference>
<dbReference type="Pfam" id="PF05625">
    <property type="entry name" value="PAXNEB"/>
    <property type="match status" value="2"/>
</dbReference>
<comment type="subcellular location">
    <subcellularLocation>
        <location evidence="2">Cytoplasm</location>
    </subcellularLocation>
    <subcellularLocation>
        <location evidence="1">Nucleus</location>
    </subcellularLocation>
</comment>
<evidence type="ECO:0000256" key="3">
    <source>
        <dbReference type="ARBA" id="ARBA00005043"/>
    </source>
</evidence>
<dbReference type="Gene3D" id="3.40.50.300">
    <property type="entry name" value="P-loop containing nucleotide triphosphate hydrolases"/>
    <property type="match status" value="2"/>
</dbReference>
<dbReference type="CTD" id="26610"/>
<evidence type="ECO:0000256" key="6">
    <source>
        <dbReference type="ARBA" id="ARBA00022490"/>
    </source>
</evidence>
<accession>A0A6P8X6K3</accession>
<keyword evidence="10" id="KW-1185">Reference proteome</keyword>
<dbReference type="GO" id="GO:0002098">
    <property type="term" value="P:tRNA wobble uridine modification"/>
    <property type="evidence" value="ECO:0007669"/>
    <property type="project" value="InterPro"/>
</dbReference>
<keyword evidence="8" id="KW-0539">Nucleus</keyword>
<dbReference type="InterPro" id="IPR008728">
    <property type="entry name" value="Elongator_complex_protein_4"/>
</dbReference>
<evidence type="ECO:0000256" key="9">
    <source>
        <dbReference type="SAM" id="MobiDB-lite"/>
    </source>
</evidence>
<sequence length="487" mass="53935">MMSFRKRTVQKPIRGTRTSPHTAQVITSSGNPSLDEILGGGLPIGSICLIEEDRFMTHAKVLAKYFLAEGVESNQEIFLGSLDDLPAEVLRRLPKPLTDEEVEQDLRQDQQANKQPADKNGLRIAFRYNDLPLVNSEQTTAKIGHHFNLMEHMDSLMLYFTKITVWDDSHKELEPKEDDPSYKVSDVVVHNDDLISSSKSLDSEPLPPPVDGIADVLPPAPAAVQVPAEADSDITAVNNNNNNNNNNVAMNSSTAYNTISSTTITPTSTTATTTATTTSPEAQPPSVESQFFYNPRYGRLLNKLKQLLQDEGCVSGMSGQKNLYRICLTSLGSPLWYDDNFASDLLKFLTVLRACVRNCTSVCFITMPMHLIAKYDTSLVPKIRQLVDYAIELESFAGSDRETHPAFKEYSGLLHLHKMTALNTLAVHMPETTDLAFKLRRKKFVIEKMHLPPDLQEISEKTAAGDILGTPNCSSGVSINSNISMDF</sequence>
<comment type="pathway">
    <text evidence="3">tRNA modification; 5-methoxycarbonylmethyl-2-thiouridine-tRNA biosynthesis.</text>
</comment>
<evidence type="ECO:0000256" key="5">
    <source>
        <dbReference type="ARBA" id="ARBA00020265"/>
    </source>
</evidence>
<comment type="similarity">
    <text evidence="4">Belongs to the ELP4 family.</text>
</comment>
<dbReference type="CDD" id="cd19494">
    <property type="entry name" value="Elp4"/>
    <property type="match status" value="1"/>
</dbReference>
<feature type="compositionally biased region" description="Low complexity" evidence="9">
    <location>
        <begin position="263"/>
        <end position="280"/>
    </location>
</feature>
<keyword evidence="6" id="KW-0963">Cytoplasm</keyword>
<gene>
    <name evidence="11" type="primary">LOC117570132</name>
</gene>
<feature type="region of interest" description="Disordered" evidence="9">
    <location>
        <begin position="1"/>
        <end position="23"/>
    </location>
</feature>
<reference evidence="11" key="1">
    <citation type="submission" date="2025-08" db="UniProtKB">
        <authorList>
            <consortium name="RefSeq"/>
        </authorList>
    </citation>
    <scope>IDENTIFICATION</scope>
    <source>
        <strain evidence="11">15112-1751.03</strain>
        <tissue evidence="11">Whole Adult</tissue>
    </source>
</reference>
<dbReference type="GeneID" id="117570132"/>
<evidence type="ECO:0000256" key="1">
    <source>
        <dbReference type="ARBA" id="ARBA00004123"/>
    </source>
</evidence>
<dbReference type="AlphaFoldDB" id="A0A6P8X6K3"/>
<protein>
    <recommendedName>
        <fullName evidence="5">Elongator complex protein 4</fullName>
    </recommendedName>
</protein>
<dbReference type="PANTHER" id="PTHR12896">
    <property type="entry name" value="PAX6 NEIGHBOR PROTEIN PAXNEB"/>
    <property type="match status" value="1"/>
</dbReference>
<dbReference type="OrthoDB" id="289162at2759"/>
<dbReference type="UniPathway" id="UPA00988"/>
<keyword evidence="7" id="KW-0819">tRNA processing</keyword>
<evidence type="ECO:0000313" key="11">
    <source>
        <dbReference type="RefSeq" id="XP_034107488.1"/>
    </source>
</evidence>
<dbReference type="Proteomes" id="UP000515160">
    <property type="component" value="Chromosome 3"/>
</dbReference>
<dbReference type="GO" id="GO:0008023">
    <property type="term" value="C:transcription elongation factor complex"/>
    <property type="evidence" value="ECO:0007669"/>
    <property type="project" value="TreeGrafter"/>
</dbReference>
<evidence type="ECO:0000256" key="8">
    <source>
        <dbReference type="ARBA" id="ARBA00023242"/>
    </source>
</evidence>
<evidence type="ECO:0000256" key="2">
    <source>
        <dbReference type="ARBA" id="ARBA00004496"/>
    </source>
</evidence>
<organism evidence="10 11">
    <name type="scientific">Drosophila albomicans</name>
    <name type="common">Fruit fly</name>
    <dbReference type="NCBI Taxonomy" id="7291"/>
    <lineage>
        <taxon>Eukaryota</taxon>
        <taxon>Metazoa</taxon>
        <taxon>Ecdysozoa</taxon>
        <taxon>Arthropoda</taxon>
        <taxon>Hexapoda</taxon>
        <taxon>Insecta</taxon>
        <taxon>Pterygota</taxon>
        <taxon>Neoptera</taxon>
        <taxon>Endopterygota</taxon>
        <taxon>Diptera</taxon>
        <taxon>Brachycera</taxon>
        <taxon>Muscomorpha</taxon>
        <taxon>Ephydroidea</taxon>
        <taxon>Drosophilidae</taxon>
        <taxon>Drosophila</taxon>
    </lineage>
</organism>
<name>A0A6P8X6K3_DROAB</name>
<dbReference type="PANTHER" id="PTHR12896:SF1">
    <property type="entry name" value="ELONGATOR COMPLEX PROTEIN 4"/>
    <property type="match status" value="1"/>
</dbReference>
<evidence type="ECO:0000313" key="10">
    <source>
        <dbReference type="Proteomes" id="UP000515160"/>
    </source>
</evidence>
<dbReference type="InterPro" id="IPR027417">
    <property type="entry name" value="P-loop_NTPase"/>
</dbReference>
<evidence type="ECO:0000256" key="4">
    <source>
        <dbReference type="ARBA" id="ARBA00007573"/>
    </source>
</evidence>
<dbReference type="GO" id="GO:0005737">
    <property type="term" value="C:cytoplasm"/>
    <property type="evidence" value="ECO:0007669"/>
    <property type="project" value="UniProtKB-SubCell"/>
</dbReference>
<evidence type="ECO:0000256" key="7">
    <source>
        <dbReference type="ARBA" id="ARBA00022694"/>
    </source>
</evidence>